<dbReference type="OrthoDB" id="10526759at2759"/>
<dbReference type="Gene3D" id="2.120.10.30">
    <property type="entry name" value="TolB, C-terminal domain"/>
    <property type="match status" value="1"/>
</dbReference>
<dbReference type="PANTHER" id="PTHR19328:SF13">
    <property type="entry name" value="HIPL1 PROTEIN"/>
    <property type="match status" value="1"/>
</dbReference>
<gene>
    <name evidence="3" type="ORF">SORBI_3004G022900</name>
</gene>
<feature type="chain" id="PRO_5008268939" evidence="2">
    <location>
        <begin position="20"/>
        <end position="456"/>
    </location>
</feature>
<organism evidence="3 4">
    <name type="scientific">Sorghum bicolor</name>
    <name type="common">Sorghum</name>
    <name type="synonym">Sorghum vulgare</name>
    <dbReference type="NCBI Taxonomy" id="4558"/>
    <lineage>
        <taxon>Eukaryota</taxon>
        <taxon>Viridiplantae</taxon>
        <taxon>Streptophyta</taxon>
        <taxon>Embryophyta</taxon>
        <taxon>Tracheophyta</taxon>
        <taxon>Spermatophyta</taxon>
        <taxon>Magnoliopsida</taxon>
        <taxon>Liliopsida</taxon>
        <taxon>Poales</taxon>
        <taxon>Poaceae</taxon>
        <taxon>PACMAD clade</taxon>
        <taxon>Panicoideae</taxon>
        <taxon>Andropogonodae</taxon>
        <taxon>Andropogoneae</taxon>
        <taxon>Sorghinae</taxon>
        <taxon>Sorghum</taxon>
    </lineage>
</organism>
<dbReference type="InterPro" id="IPR011042">
    <property type="entry name" value="6-blade_b-propeller_TolB-like"/>
</dbReference>
<dbReference type="OMA" id="KAYICAV"/>
<dbReference type="InParanoid" id="A0A194YM90"/>
<keyword evidence="1" id="KW-0472">Membrane</keyword>
<dbReference type="PANTHER" id="PTHR19328">
    <property type="entry name" value="HEDGEHOG-INTERACTING PROTEIN"/>
    <property type="match status" value="1"/>
</dbReference>
<feature type="signal peptide" evidence="2">
    <location>
        <begin position="1"/>
        <end position="19"/>
    </location>
</feature>
<sequence length="456" mass="48433">MELHMIFLTFFFFLGLAVATDPNNNNTTVEAAMTTTTRHDLAVTGGGGSSLCVRMASPEAYDGVVALKDEDGSGPLLFWSRKGKIWAPEVRDKPLIDLGGRLSQSQDADARGLAGVAVHHSTGRVFLSYYSASPNGSSAASLVVDELSSPSGWKNEAEATLTTRRVFSIAAAEPRSSSAFPVDFYAGQIMSRPTSSDPFIYIITGPAQSDGQLQAQIVRFSVGEHNASGHVYAAGLGIPRRCAFDTERSQDLYCAIVKDDQELVYLISDPGAPSTSATPPSPTLIVAQQRPIPPSIIGGLLYRGYADNALHGSYIYMDRSKLWMTVTSPDRNVSVARDIRVTCSASTASPSCSGGDFTGTVTSFGEDADKNALLLATNGAYLVVEPTLCDTNPKDPTSKTNLLKWVLGAIGGLAGALLTGYVGYKIIVNCCNNNGNNHQANAQNVIGNNNNVIVKY</sequence>
<protein>
    <submittedName>
        <fullName evidence="3">Uncharacterized protein</fullName>
    </submittedName>
</protein>
<dbReference type="EMBL" id="CM000763">
    <property type="protein sequence ID" value="KXG29343.1"/>
    <property type="molecule type" value="Genomic_DNA"/>
</dbReference>
<keyword evidence="1" id="KW-0812">Transmembrane</keyword>
<dbReference type="Gramene" id="KXG29343">
    <property type="protein sequence ID" value="KXG29343"/>
    <property type="gene ID" value="SORBI_3004G022900"/>
</dbReference>
<keyword evidence="2" id="KW-0732">Signal</keyword>
<accession>A0A194YM90</accession>
<name>A0A194YM90_SORBI</name>
<evidence type="ECO:0000313" key="3">
    <source>
        <dbReference type="EMBL" id="KXG29343.1"/>
    </source>
</evidence>
<proteinExistence type="predicted"/>
<reference evidence="3 4" key="1">
    <citation type="journal article" date="2009" name="Nature">
        <title>The Sorghum bicolor genome and the diversification of grasses.</title>
        <authorList>
            <person name="Paterson A.H."/>
            <person name="Bowers J.E."/>
            <person name="Bruggmann R."/>
            <person name="Dubchak I."/>
            <person name="Grimwood J."/>
            <person name="Gundlach H."/>
            <person name="Haberer G."/>
            <person name="Hellsten U."/>
            <person name="Mitros T."/>
            <person name="Poliakov A."/>
            <person name="Schmutz J."/>
            <person name="Spannagl M."/>
            <person name="Tang H."/>
            <person name="Wang X."/>
            <person name="Wicker T."/>
            <person name="Bharti A.K."/>
            <person name="Chapman J."/>
            <person name="Feltus F.A."/>
            <person name="Gowik U."/>
            <person name="Grigoriev I.V."/>
            <person name="Lyons E."/>
            <person name="Maher C.A."/>
            <person name="Martis M."/>
            <person name="Narechania A."/>
            <person name="Otillar R.P."/>
            <person name="Penning B.W."/>
            <person name="Salamov A.A."/>
            <person name="Wang Y."/>
            <person name="Zhang L."/>
            <person name="Carpita N.C."/>
            <person name="Freeling M."/>
            <person name="Gingle A.R."/>
            <person name="Hash C.T."/>
            <person name="Keller B."/>
            <person name="Klein P."/>
            <person name="Kresovich S."/>
            <person name="McCann M.C."/>
            <person name="Ming R."/>
            <person name="Peterson D.G."/>
            <person name="Mehboob-ur-Rahman"/>
            <person name="Ware D."/>
            <person name="Westhoff P."/>
            <person name="Mayer K.F."/>
            <person name="Messing J."/>
            <person name="Rokhsar D.S."/>
        </authorList>
    </citation>
    <scope>NUCLEOTIDE SEQUENCE [LARGE SCALE GENOMIC DNA]</scope>
    <source>
        <strain evidence="4">cv. BTx623</strain>
    </source>
</reference>
<dbReference type="AlphaFoldDB" id="A0A194YM90"/>
<keyword evidence="4" id="KW-1185">Reference proteome</keyword>
<feature type="transmembrane region" description="Helical" evidence="1">
    <location>
        <begin position="402"/>
        <end position="424"/>
    </location>
</feature>
<evidence type="ECO:0000313" key="4">
    <source>
        <dbReference type="Proteomes" id="UP000000768"/>
    </source>
</evidence>
<evidence type="ECO:0000256" key="1">
    <source>
        <dbReference type="SAM" id="Phobius"/>
    </source>
</evidence>
<evidence type="ECO:0000256" key="2">
    <source>
        <dbReference type="SAM" id="SignalP"/>
    </source>
</evidence>
<reference evidence="4" key="2">
    <citation type="journal article" date="2018" name="Plant J.">
        <title>The Sorghum bicolor reference genome: improved assembly, gene annotations, a transcriptome atlas, and signatures of genome organization.</title>
        <authorList>
            <person name="McCormick R.F."/>
            <person name="Truong S.K."/>
            <person name="Sreedasyam A."/>
            <person name="Jenkins J."/>
            <person name="Shu S."/>
            <person name="Sims D."/>
            <person name="Kennedy M."/>
            <person name="Amirebrahimi M."/>
            <person name="Weers B.D."/>
            <person name="McKinley B."/>
            <person name="Mattison A."/>
            <person name="Morishige D.T."/>
            <person name="Grimwood J."/>
            <person name="Schmutz J."/>
            <person name="Mullet J.E."/>
        </authorList>
    </citation>
    <scope>NUCLEOTIDE SEQUENCE [LARGE SCALE GENOMIC DNA]</scope>
    <source>
        <strain evidence="4">cv. BTx623</strain>
    </source>
</reference>
<keyword evidence="1" id="KW-1133">Transmembrane helix</keyword>
<dbReference type="Proteomes" id="UP000000768">
    <property type="component" value="Chromosome 4"/>
</dbReference>